<dbReference type="EMBL" id="LUAY01003261">
    <property type="protein sequence ID" value="KYB45703.1"/>
    <property type="molecule type" value="Genomic_DNA"/>
</dbReference>
<sequence>MVFNLSVKAEEDIIAIAEHGIAMFGPIQAKRYHSDLFNTLDLIAKNPQMAREREEISPRVRIHPFKAHLIIYQIEQNGAIFVIRIRNAFEDWISDPL</sequence>
<gene>
    <name evidence="3" type="ORF">AB664_35285</name>
</gene>
<dbReference type="PIRSF" id="PIRSF029218">
    <property type="entry name" value="ParE"/>
    <property type="match status" value="1"/>
</dbReference>
<dbReference type="Gene3D" id="3.30.2310.20">
    <property type="entry name" value="RelE-like"/>
    <property type="match status" value="1"/>
</dbReference>
<dbReference type="Pfam" id="PF05016">
    <property type="entry name" value="ParE_toxin"/>
    <property type="match status" value="1"/>
</dbReference>
<organism evidence="3">
    <name type="scientific">Brucella anthropi</name>
    <name type="common">Ochrobactrum anthropi</name>
    <dbReference type="NCBI Taxonomy" id="529"/>
    <lineage>
        <taxon>Bacteria</taxon>
        <taxon>Pseudomonadati</taxon>
        <taxon>Pseudomonadota</taxon>
        <taxon>Alphaproteobacteria</taxon>
        <taxon>Hyphomicrobiales</taxon>
        <taxon>Brucellaceae</taxon>
        <taxon>Brucella/Ochrobactrum group</taxon>
        <taxon>Brucella</taxon>
    </lineage>
</organism>
<evidence type="ECO:0000256" key="2">
    <source>
        <dbReference type="PIRNR" id="PIRNR029218"/>
    </source>
</evidence>
<dbReference type="AlphaFoldDB" id="A0A656Z4V8"/>
<evidence type="ECO:0000256" key="1">
    <source>
        <dbReference type="ARBA" id="ARBA00022649"/>
    </source>
</evidence>
<name>A0A656Z4V8_BRUAN</name>
<comment type="similarity">
    <text evidence="2">Belongs to the RelE toxin family.</text>
</comment>
<evidence type="ECO:0000313" key="3">
    <source>
        <dbReference type="EMBL" id="KYB45703.1"/>
    </source>
</evidence>
<proteinExistence type="inferred from homology"/>
<comment type="caution">
    <text evidence="3">The sequence shown here is derived from an EMBL/GenBank/DDBJ whole genome shotgun (WGS) entry which is preliminary data.</text>
</comment>
<reference evidence="3" key="1">
    <citation type="submission" date="2016-02" db="EMBL/GenBank/DDBJ databases">
        <title>Genomic sequences of Ochrobactrum anthropi.</title>
        <authorList>
            <person name="Chudasama K.S."/>
            <person name="Thaker V.S."/>
        </authorList>
    </citation>
    <scope>NUCLEOTIDE SEQUENCE [LARGE SCALE GENOMIC DNA]</scope>
    <source>
        <strain evidence="3">SUBG007</strain>
    </source>
</reference>
<accession>A0A656Z4V8</accession>
<dbReference type="InterPro" id="IPR007712">
    <property type="entry name" value="RelE/ParE_toxin"/>
</dbReference>
<protein>
    <recommendedName>
        <fullName evidence="2">Toxin</fullName>
    </recommendedName>
</protein>
<keyword evidence="1" id="KW-1277">Toxin-antitoxin system</keyword>
<dbReference type="InterPro" id="IPR035093">
    <property type="entry name" value="RelE/ParE_toxin_dom_sf"/>
</dbReference>
<dbReference type="InterPro" id="IPR028344">
    <property type="entry name" value="ParE1/4"/>
</dbReference>